<dbReference type="Gene3D" id="3.40.470.10">
    <property type="entry name" value="Uracil-DNA glycosylase-like domain"/>
    <property type="match status" value="1"/>
</dbReference>
<comment type="similarity">
    <text evidence="2">Belongs to the uracil-DNA glycosylase (UDG) superfamily. Type 4 (UDGa) family.</text>
</comment>
<dbReference type="GO" id="GO:0046872">
    <property type="term" value="F:metal ion binding"/>
    <property type="evidence" value="ECO:0007669"/>
    <property type="project" value="UniProtKB-KW"/>
</dbReference>
<dbReference type="EC" id="3.2.2.27" evidence="3"/>
<evidence type="ECO:0000256" key="3">
    <source>
        <dbReference type="ARBA" id="ARBA00012030"/>
    </source>
</evidence>
<name>A0A9D0ZPI0_9FIRM</name>
<accession>A0A9D0ZPI0</accession>
<dbReference type="GO" id="GO:0051539">
    <property type="term" value="F:4 iron, 4 sulfur cluster binding"/>
    <property type="evidence" value="ECO:0007669"/>
    <property type="project" value="UniProtKB-KW"/>
</dbReference>
<dbReference type="InterPro" id="IPR005273">
    <property type="entry name" value="Ura-DNA_glyco_family4"/>
</dbReference>
<dbReference type="CDD" id="cd10030">
    <property type="entry name" value="UDG-F4_TTUDGA_SPO1dp_like"/>
    <property type="match status" value="1"/>
</dbReference>
<dbReference type="SMART" id="SM00987">
    <property type="entry name" value="UreE_C"/>
    <property type="match status" value="1"/>
</dbReference>
<evidence type="ECO:0000256" key="5">
    <source>
        <dbReference type="ARBA" id="ARBA00022485"/>
    </source>
</evidence>
<evidence type="ECO:0000256" key="10">
    <source>
        <dbReference type="ARBA" id="ARBA00023014"/>
    </source>
</evidence>
<dbReference type="PANTHER" id="PTHR33693">
    <property type="entry name" value="TYPE-5 URACIL-DNA GLYCOSYLASE"/>
    <property type="match status" value="1"/>
</dbReference>
<evidence type="ECO:0000256" key="9">
    <source>
        <dbReference type="ARBA" id="ARBA00023004"/>
    </source>
</evidence>
<keyword evidence="9" id="KW-0408">Iron</keyword>
<reference evidence="13" key="2">
    <citation type="journal article" date="2021" name="PeerJ">
        <title>Extensive microbial diversity within the chicken gut microbiome revealed by metagenomics and culture.</title>
        <authorList>
            <person name="Gilroy R."/>
            <person name="Ravi A."/>
            <person name="Getino M."/>
            <person name="Pursley I."/>
            <person name="Horton D.L."/>
            <person name="Alikhan N.F."/>
            <person name="Baker D."/>
            <person name="Gharbi K."/>
            <person name="Hall N."/>
            <person name="Watson M."/>
            <person name="Adriaenssens E.M."/>
            <person name="Foster-Nyarko E."/>
            <person name="Jarju S."/>
            <person name="Secka A."/>
            <person name="Antonio M."/>
            <person name="Oren A."/>
            <person name="Chaudhuri R.R."/>
            <person name="La Ragione R."/>
            <person name="Hildebrand F."/>
            <person name="Pallen M.J."/>
        </authorList>
    </citation>
    <scope>NUCLEOTIDE SEQUENCE</scope>
    <source>
        <strain evidence="13">ChiSjej6B24-2974</strain>
    </source>
</reference>
<dbReference type="NCBIfam" id="TIGR00758">
    <property type="entry name" value="UDG_fam4"/>
    <property type="match status" value="1"/>
</dbReference>
<gene>
    <name evidence="13" type="ORF">IAA52_12840</name>
</gene>
<dbReference type="GO" id="GO:0006281">
    <property type="term" value="P:DNA repair"/>
    <property type="evidence" value="ECO:0007669"/>
    <property type="project" value="UniProtKB-KW"/>
</dbReference>
<evidence type="ECO:0000256" key="4">
    <source>
        <dbReference type="ARBA" id="ARBA00019403"/>
    </source>
</evidence>
<protein>
    <recommendedName>
        <fullName evidence="4">Type-4 uracil-DNA glycosylase</fullName>
        <ecNumber evidence="3">3.2.2.27</ecNumber>
    </recommendedName>
</protein>
<dbReference type="Pfam" id="PF03167">
    <property type="entry name" value="UDG"/>
    <property type="match status" value="1"/>
</dbReference>
<evidence type="ECO:0000256" key="6">
    <source>
        <dbReference type="ARBA" id="ARBA00022723"/>
    </source>
</evidence>
<comment type="catalytic activity">
    <reaction evidence="1">
        <text>Hydrolyzes single-stranded DNA or mismatched double-stranded DNA and polynucleotides, releasing free uracil.</text>
        <dbReference type="EC" id="3.2.2.27"/>
    </reaction>
</comment>
<dbReference type="EMBL" id="DVFZ01000119">
    <property type="protein sequence ID" value="HIQ83972.1"/>
    <property type="molecule type" value="Genomic_DNA"/>
</dbReference>
<dbReference type="InterPro" id="IPR005122">
    <property type="entry name" value="Uracil-DNA_glycosylase-like"/>
</dbReference>
<evidence type="ECO:0000256" key="7">
    <source>
        <dbReference type="ARBA" id="ARBA00022763"/>
    </source>
</evidence>
<keyword evidence="10" id="KW-0411">Iron-sulfur</keyword>
<keyword evidence="11" id="KW-0234">DNA repair</keyword>
<feature type="domain" description="Uracil-DNA glycosylase-like" evidence="12">
    <location>
        <begin position="25"/>
        <end position="179"/>
    </location>
</feature>
<organism evidence="13 14">
    <name type="scientific">Candidatus Pullichristensenella stercorigallinarum</name>
    <dbReference type="NCBI Taxonomy" id="2840909"/>
    <lineage>
        <taxon>Bacteria</taxon>
        <taxon>Bacillati</taxon>
        <taxon>Bacillota</taxon>
        <taxon>Clostridia</taxon>
        <taxon>Candidatus Pullichristensenella</taxon>
    </lineage>
</organism>
<evidence type="ECO:0000256" key="1">
    <source>
        <dbReference type="ARBA" id="ARBA00001400"/>
    </source>
</evidence>
<evidence type="ECO:0000313" key="14">
    <source>
        <dbReference type="Proteomes" id="UP000824260"/>
    </source>
</evidence>
<dbReference type="PANTHER" id="PTHR33693:SF1">
    <property type="entry name" value="TYPE-4 URACIL-DNA GLYCOSYLASE"/>
    <property type="match status" value="1"/>
</dbReference>
<evidence type="ECO:0000256" key="2">
    <source>
        <dbReference type="ARBA" id="ARBA00006521"/>
    </source>
</evidence>
<dbReference type="Proteomes" id="UP000824260">
    <property type="component" value="Unassembled WGS sequence"/>
</dbReference>
<evidence type="ECO:0000313" key="13">
    <source>
        <dbReference type="EMBL" id="HIQ83972.1"/>
    </source>
</evidence>
<keyword evidence="6" id="KW-0479">Metal-binding</keyword>
<dbReference type="InterPro" id="IPR036895">
    <property type="entry name" value="Uracil-DNA_glycosylase-like_sf"/>
</dbReference>
<sequence length="190" mass="21215">MDKFRRELESFVREVYESERKVLVFGEGPLHARVMLVGEAPGEREALEGRPFVGRAGKNLDAFLQGAGLKRDELYVTNAVKFRPVRISQAGRTVNRPPTQEEVRIFAPWLLREIALVAPECVVTLGNVPLRAVTGERLSIGDIHGGFLSAGGRTLYPMYHPASMLYNPSLRNVYAADLARLALWLAEQKI</sequence>
<reference evidence="13" key="1">
    <citation type="submission" date="2020-10" db="EMBL/GenBank/DDBJ databases">
        <authorList>
            <person name="Gilroy R."/>
        </authorList>
    </citation>
    <scope>NUCLEOTIDE SEQUENCE</scope>
    <source>
        <strain evidence="13">ChiSjej6B24-2974</strain>
    </source>
</reference>
<dbReference type="AlphaFoldDB" id="A0A9D0ZPI0"/>
<dbReference type="GO" id="GO:0004844">
    <property type="term" value="F:uracil DNA N-glycosylase activity"/>
    <property type="evidence" value="ECO:0007669"/>
    <property type="project" value="UniProtKB-EC"/>
</dbReference>
<evidence type="ECO:0000256" key="11">
    <source>
        <dbReference type="ARBA" id="ARBA00023204"/>
    </source>
</evidence>
<dbReference type="SUPFAM" id="SSF52141">
    <property type="entry name" value="Uracil-DNA glycosylase-like"/>
    <property type="match status" value="1"/>
</dbReference>
<keyword evidence="8" id="KW-0378">Hydrolase</keyword>
<evidence type="ECO:0000256" key="8">
    <source>
        <dbReference type="ARBA" id="ARBA00022801"/>
    </source>
</evidence>
<evidence type="ECO:0000259" key="12">
    <source>
        <dbReference type="SMART" id="SM00986"/>
    </source>
</evidence>
<comment type="caution">
    <text evidence="13">The sequence shown here is derived from an EMBL/GenBank/DDBJ whole genome shotgun (WGS) entry which is preliminary data.</text>
</comment>
<dbReference type="SMART" id="SM00986">
    <property type="entry name" value="UDG"/>
    <property type="match status" value="1"/>
</dbReference>
<dbReference type="InterPro" id="IPR051536">
    <property type="entry name" value="UDG_Type-4/5"/>
</dbReference>
<keyword evidence="7" id="KW-0227">DNA damage</keyword>
<keyword evidence="5" id="KW-0004">4Fe-4S</keyword>
<proteinExistence type="inferred from homology"/>